<dbReference type="Proteomes" id="UP000015354">
    <property type="component" value="Unassembled WGS sequence"/>
</dbReference>
<evidence type="ECO:0000256" key="1">
    <source>
        <dbReference type="SAM" id="MobiDB-lite"/>
    </source>
</evidence>
<protein>
    <submittedName>
        <fullName evidence="3">Uncharacterized protein</fullName>
    </submittedName>
</protein>
<proteinExistence type="predicted"/>
<name>S9UEI5_9TRYP</name>
<accession>S9UEI5</accession>
<comment type="caution">
    <text evidence="3">The sequence shown here is derived from an EMBL/GenBank/DDBJ whole genome shotgun (WGS) entry which is preliminary data.</text>
</comment>
<feature type="region of interest" description="Disordered" evidence="1">
    <location>
        <begin position="1"/>
        <end position="34"/>
    </location>
</feature>
<organism evidence="3 4">
    <name type="scientific">Strigomonas culicis</name>
    <dbReference type="NCBI Taxonomy" id="28005"/>
    <lineage>
        <taxon>Eukaryota</taxon>
        <taxon>Discoba</taxon>
        <taxon>Euglenozoa</taxon>
        <taxon>Kinetoplastea</taxon>
        <taxon>Metakinetoplastina</taxon>
        <taxon>Trypanosomatida</taxon>
        <taxon>Trypanosomatidae</taxon>
        <taxon>Strigomonadinae</taxon>
        <taxon>Strigomonas</taxon>
    </lineage>
</organism>
<evidence type="ECO:0000313" key="3">
    <source>
        <dbReference type="EMBL" id="EPY27094.1"/>
    </source>
</evidence>
<dbReference type="OrthoDB" id="263553at2759"/>
<evidence type="ECO:0000313" key="4">
    <source>
        <dbReference type="Proteomes" id="UP000015354"/>
    </source>
</evidence>
<evidence type="ECO:0000313" key="2">
    <source>
        <dbReference type="EMBL" id="EPY25897.1"/>
    </source>
</evidence>
<dbReference type="AlphaFoldDB" id="S9UEI5"/>
<feature type="region of interest" description="Disordered" evidence="1">
    <location>
        <begin position="264"/>
        <end position="326"/>
    </location>
</feature>
<reference evidence="3" key="2">
    <citation type="submission" date="2013-03" db="EMBL/GenBank/DDBJ databases">
        <authorList>
            <person name="Motta M.C.M."/>
            <person name="Martins A.C.A."/>
            <person name="Preta C.M.C.C."/>
            <person name="Silva R."/>
            <person name="de Souza S.S."/>
            <person name="Klein C.C."/>
            <person name="de Almeida L.G.P."/>
            <person name="Cunha O.L."/>
            <person name="Colabardini A.C."/>
            <person name="Lima B.A."/>
            <person name="Machado C.R."/>
            <person name="Soares C.M.A."/>
            <person name="de Menezes C.B.A."/>
            <person name="Bartolomeu D.C."/>
            <person name="Grisard E.C."/>
            <person name="Fantinatti-Garboggini F."/>
            <person name="Rodrigues-Luiz G.F."/>
            <person name="Wagner G."/>
            <person name="Goldman G.H."/>
            <person name="Fietto J.L.R."/>
            <person name="Ciapina L.P."/>
            <person name="Brocchi M."/>
            <person name="Elias M.C."/>
            <person name="Goldman M.H.S."/>
            <person name="Sagot M.-F."/>
            <person name="Pereira M."/>
            <person name="Stoco P.H."/>
            <person name="Teixeira S.M.R."/>
            <person name="de Mendonca-Neto R.P."/>
            <person name="Maciel T.E.F."/>
            <person name="Mendes T.A.O."/>
            <person name="Urmenyi T.P."/>
            <person name="Teixeira M.M.G."/>
            <person name="de Camargo E.F.P."/>
            <person name="de Sousa W."/>
            <person name="Schenkman S."/>
            <person name="de Vasconcelos A.T.R."/>
        </authorList>
    </citation>
    <scope>NUCLEOTIDE SEQUENCE</scope>
</reference>
<reference evidence="3 4" key="1">
    <citation type="journal article" date="2013" name="PLoS ONE">
        <title>Predicting the Proteins of Angomonas deanei, Strigomonas culicis and Their Respective Endosymbionts Reveals New Aspects of the Trypanosomatidae Family.</title>
        <authorList>
            <person name="Motta M.C."/>
            <person name="Martins A.C."/>
            <person name="de Souza S.S."/>
            <person name="Catta-Preta C.M."/>
            <person name="Silva R."/>
            <person name="Klein C.C."/>
            <person name="de Almeida L.G."/>
            <person name="de Lima Cunha O."/>
            <person name="Ciapina L.P."/>
            <person name="Brocchi M."/>
            <person name="Colabardini A.C."/>
            <person name="de Araujo Lima B."/>
            <person name="Machado C.R."/>
            <person name="de Almeida Soares C.M."/>
            <person name="Probst C.M."/>
            <person name="de Menezes C.B."/>
            <person name="Thompson C.E."/>
            <person name="Bartholomeu D.C."/>
            <person name="Gradia D.F."/>
            <person name="Pavoni D.P."/>
            <person name="Grisard E.C."/>
            <person name="Fantinatti-Garboggini F."/>
            <person name="Marchini F.K."/>
            <person name="Rodrigues-Luiz G.F."/>
            <person name="Wagner G."/>
            <person name="Goldman G.H."/>
            <person name="Fietto J.L."/>
            <person name="Elias M.C."/>
            <person name="Goldman M.H."/>
            <person name="Sagot M.F."/>
            <person name="Pereira M."/>
            <person name="Stoco P.H."/>
            <person name="de Mendonca-Neto R.P."/>
            <person name="Teixeira S.M."/>
            <person name="Maciel T.E."/>
            <person name="de Oliveira Mendes T.A."/>
            <person name="Urmenyi T.P."/>
            <person name="de Souza W."/>
            <person name="Schenkman S."/>
            <person name="de Vasconcelos A.T."/>
        </authorList>
    </citation>
    <scope>NUCLEOTIDE SEQUENCE [LARGE SCALE GENOMIC DNA]</scope>
</reference>
<dbReference type="EMBL" id="ATMH01005924">
    <property type="protein sequence ID" value="EPY27094.1"/>
    <property type="molecule type" value="Genomic_DNA"/>
</dbReference>
<dbReference type="EMBL" id="ATMH01006422">
    <property type="protein sequence ID" value="EPY25897.1"/>
    <property type="molecule type" value="Genomic_DNA"/>
</dbReference>
<gene>
    <name evidence="3" type="ORF">STCU_05924</name>
    <name evidence="2" type="ORF">STCU_06422</name>
</gene>
<sequence length="349" mass="38623">MSSKRFSSPSTQLTKSYGLHHTTNSMSPKRRYSGTANGRHLVVSRASVPAQMVGNTVTSPSPQSAAAVQCMLSDLIEISQHLASYLEHEVVSGGAGACSNQAATLKAQEIERIVRRVEAYYNKKLESASAARKQLEHQVEELTALVHKGASGGSSVDTEALRHALLAEKRQRFQLEEQTQLMTEQHAKVVGTLERRLQKQETQLRDLLHMIDRTGATSATLSSSLDAGATLGTPRRLLRQQLAQHQETQRALEQYRQHIVSHPMDNNAPLTVESLSNSRSEGEKTRATVVDAKPPEQKRLEYSPPVNNDRIEESNASENTTRKGDALREVDEISAFLDNITKELENIRT</sequence>
<keyword evidence="4" id="KW-1185">Reference proteome</keyword>
<feature type="compositionally biased region" description="Polar residues" evidence="1">
    <location>
        <begin position="1"/>
        <end position="27"/>
    </location>
</feature>